<sequence length="103" mass="12100">MHRMNPTDGHNLPYWWSSLLAGFSVLSLQDYVFIVGAVISAYFTIKTYYTKRQDERERLEEERKRTRLLEEYLRDVASKPEHERPATAEVITEAMKKVGYVGD</sequence>
<organism evidence="2">
    <name type="scientific">Myoviridae sp. ctdyF5</name>
    <dbReference type="NCBI Taxonomy" id="2825144"/>
    <lineage>
        <taxon>Viruses</taxon>
        <taxon>Duplodnaviria</taxon>
        <taxon>Heunggongvirae</taxon>
        <taxon>Uroviricota</taxon>
        <taxon>Caudoviricetes</taxon>
    </lineage>
</organism>
<keyword evidence="1" id="KW-0472">Membrane</keyword>
<protein>
    <submittedName>
        <fullName evidence="2">Holin</fullName>
    </submittedName>
</protein>
<feature type="transmembrane region" description="Helical" evidence="1">
    <location>
        <begin position="20"/>
        <end position="43"/>
    </location>
</feature>
<keyword evidence="1" id="KW-0812">Transmembrane</keyword>
<evidence type="ECO:0000313" key="2">
    <source>
        <dbReference type="EMBL" id="DAF90455.1"/>
    </source>
</evidence>
<evidence type="ECO:0000256" key="1">
    <source>
        <dbReference type="SAM" id="Phobius"/>
    </source>
</evidence>
<keyword evidence="1" id="KW-1133">Transmembrane helix</keyword>
<proteinExistence type="predicted"/>
<name>A0A8S5U7K2_9CAUD</name>
<dbReference type="EMBL" id="BK016029">
    <property type="protein sequence ID" value="DAF90455.1"/>
    <property type="molecule type" value="Genomic_DNA"/>
</dbReference>
<accession>A0A8S5U7K2</accession>
<reference evidence="2" key="1">
    <citation type="journal article" date="2021" name="Proc. Natl. Acad. Sci. U.S.A.">
        <title>A Catalog of Tens of Thousands of Viruses from Human Metagenomes Reveals Hidden Associations with Chronic Diseases.</title>
        <authorList>
            <person name="Tisza M.J."/>
            <person name="Buck C.B."/>
        </authorList>
    </citation>
    <scope>NUCLEOTIDE SEQUENCE</scope>
    <source>
        <strain evidence="2">CtdyF5</strain>
    </source>
</reference>